<dbReference type="PANTHER" id="PTHR44943">
    <property type="entry name" value="CELLULOSE SYNTHASE OPERON PROTEIN C"/>
    <property type="match status" value="1"/>
</dbReference>
<comment type="caution">
    <text evidence="4">The sequence shown here is derived from an EMBL/GenBank/DDBJ whole genome shotgun (WGS) entry which is preliminary data.</text>
</comment>
<keyword evidence="1" id="KW-0677">Repeat</keyword>
<organism evidence="4 5">
    <name type="scientific">Eiseniibacteriota bacterium</name>
    <dbReference type="NCBI Taxonomy" id="2212470"/>
    <lineage>
        <taxon>Bacteria</taxon>
        <taxon>Candidatus Eiseniibacteriota</taxon>
    </lineage>
</organism>
<evidence type="ECO:0000256" key="2">
    <source>
        <dbReference type="ARBA" id="ARBA00022803"/>
    </source>
</evidence>
<dbReference type="InterPro" id="IPR019734">
    <property type="entry name" value="TPR_rpt"/>
</dbReference>
<dbReference type="SUPFAM" id="SSF48452">
    <property type="entry name" value="TPR-like"/>
    <property type="match status" value="2"/>
</dbReference>
<evidence type="ECO:0000313" key="5">
    <source>
        <dbReference type="Proteomes" id="UP000777784"/>
    </source>
</evidence>
<feature type="repeat" description="TPR" evidence="3">
    <location>
        <begin position="205"/>
        <end position="238"/>
    </location>
</feature>
<dbReference type="InterPro" id="IPR051685">
    <property type="entry name" value="Ycf3/AcsC/BcsC/TPR_MFPF"/>
</dbReference>
<name>A0A948W5F9_UNCEI</name>
<accession>A0A948W5F9</accession>
<dbReference type="Pfam" id="PF13432">
    <property type="entry name" value="TPR_16"/>
    <property type="match status" value="1"/>
</dbReference>
<dbReference type="PROSITE" id="PS51257">
    <property type="entry name" value="PROKAR_LIPOPROTEIN"/>
    <property type="match status" value="1"/>
</dbReference>
<dbReference type="PROSITE" id="PS50005">
    <property type="entry name" value="TPR"/>
    <property type="match status" value="3"/>
</dbReference>
<dbReference type="EMBL" id="JAHJDP010000011">
    <property type="protein sequence ID" value="MBU2689546.1"/>
    <property type="molecule type" value="Genomic_DNA"/>
</dbReference>
<evidence type="ECO:0000256" key="3">
    <source>
        <dbReference type="PROSITE-ProRule" id="PRU00339"/>
    </source>
</evidence>
<dbReference type="InterPro" id="IPR011990">
    <property type="entry name" value="TPR-like_helical_dom_sf"/>
</dbReference>
<dbReference type="SMART" id="SM00028">
    <property type="entry name" value="TPR"/>
    <property type="match status" value="6"/>
</dbReference>
<sequence>MRLLKILFLLIVAVSLSGLMACKSAHISGGKLHFDQRRFERALEQFQLAIIEQPDNGEAYMYLGLTEAELKHPEEADAALKKAVELMPELGDQITVNRLHYWTELHNDALRLAGEGNVLRDDGDEAGSKAKFNEALKQFQIATIYAPEQLDTHIYIGKLRYQLGETDAAIAIFTNVQKMAAEQMANAQNAAEAQKKQEDVNGLLVAVYWDLANKAYQTERWDDAIRFYHNVMEITPDEPDLLYQLAGSYFQKALNVPKEEKTEYLREAANFYQKVVDRVATDEDALYNMTVALWDLGEYVDAEVQARKLVDINSKDGEYRILLGRILSKLDKKEEFVAEFVLGKALSDSRPETAATVRDEATNCGPKSDMLDALRNRGEPEEVRRFTDSSGQEYVCWFYWTEGKAYAFVNCKQQFQSEFKASVAGD</sequence>
<feature type="repeat" description="TPR" evidence="3">
    <location>
        <begin position="57"/>
        <end position="90"/>
    </location>
</feature>
<dbReference type="Proteomes" id="UP000777784">
    <property type="component" value="Unassembled WGS sequence"/>
</dbReference>
<proteinExistence type="predicted"/>
<reference evidence="4" key="1">
    <citation type="submission" date="2021-05" db="EMBL/GenBank/DDBJ databases">
        <title>Energy efficiency and biological interactions define the core microbiome of deep oligotrophic groundwater.</title>
        <authorList>
            <person name="Mehrshad M."/>
            <person name="Lopez-Fernandez M."/>
            <person name="Bell E."/>
            <person name="Bernier-Latmani R."/>
            <person name="Bertilsson S."/>
            <person name="Dopson M."/>
        </authorList>
    </citation>
    <scope>NUCLEOTIDE SEQUENCE</scope>
    <source>
        <strain evidence="4">Modern_marine.mb.64</strain>
    </source>
</reference>
<dbReference type="Gene3D" id="1.25.40.10">
    <property type="entry name" value="Tetratricopeptide repeat domain"/>
    <property type="match status" value="3"/>
</dbReference>
<feature type="repeat" description="TPR" evidence="3">
    <location>
        <begin position="23"/>
        <end position="56"/>
    </location>
</feature>
<gene>
    <name evidence="4" type="ORF">KJ970_01340</name>
</gene>
<keyword evidence="2 3" id="KW-0802">TPR repeat</keyword>
<dbReference type="AlphaFoldDB" id="A0A948W5F9"/>
<evidence type="ECO:0000313" key="4">
    <source>
        <dbReference type="EMBL" id="MBU2689546.1"/>
    </source>
</evidence>
<protein>
    <submittedName>
        <fullName evidence="4">Tetratricopeptide repeat protein</fullName>
    </submittedName>
</protein>
<evidence type="ECO:0000256" key="1">
    <source>
        <dbReference type="ARBA" id="ARBA00022737"/>
    </source>
</evidence>
<dbReference type="PANTHER" id="PTHR44943:SF8">
    <property type="entry name" value="TPR REPEAT-CONTAINING PROTEIN MJ0263"/>
    <property type="match status" value="1"/>
</dbReference>